<keyword evidence="2" id="KW-1185">Reference proteome</keyword>
<dbReference type="Proteomes" id="UP001055057">
    <property type="component" value="Unassembled WGS sequence"/>
</dbReference>
<protein>
    <submittedName>
        <fullName evidence="1">Uncharacterized protein</fullName>
    </submittedName>
</protein>
<reference evidence="1" key="2">
    <citation type="submission" date="2021-08" db="EMBL/GenBank/DDBJ databases">
        <authorList>
            <person name="Tani A."/>
            <person name="Ola A."/>
            <person name="Ogura Y."/>
            <person name="Katsura K."/>
            <person name="Hayashi T."/>
        </authorList>
    </citation>
    <scope>NUCLEOTIDE SEQUENCE</scope>
    <source>
        <strain evidence="1">DSM 23632</strain>
    </source>
</reference>
<evidence type="ECO:0000313" key="1">
    <source>
        <dbReference type="EMBL" id="GJE62627.1"/>
    </source>
</evidence>
<reference evidence="1" key="1">
    <citation type="journal article" date="2021" name="Front. Microbiol.">
        <title>Comprehensive Comparative Genomics and Phenotyping of Methylobacterium Species.</title>
        <authorList>
            <person name="Alessa O."/>
            <person name="Ogura Y."/>
            <person name="Fujitani Y."/>
            <person name="Takami H."/>
            <person name="Hayashi T."/>
            <person name="Sahin N."/>
            <person name="Tani A."/>
        </authorList>
    </citation>
    <scope>NUCLEOTIDE SEQUENCE</scope>
    <source>
        <strain evidence="1">DSM 23632</strain>
    </source>
</reference>
<sequence>MSKCVTDVTGDVITGGIGTGTTIAAGIITVDIVIGTTGITAVICNGLFASVPVRHRAFVALLAGVIRLCPSVHLVL</sequence>
<name>A0ABQ4U629_9HYPH</name>
<gene>
    <name evidence="1" type="ORF">MPOCJGCO_4760</name>
</gene>
<proteinExistence type="predicted"/>
<dbReference type="EMBL" id="BPRB01000363">
    <property type="protein sequence ID" value="GJE62627.1"/>
    <property type="molecule type" value="Genomic_DNA"/>
</dbReference>
<organism evidence="1 2">
    <name type="scientific">Methylobacterium trifolii</name>
    <dbReference type="NCBI Taxonomy" id="1003092"/>
    <lineage>
        <taxon>Bacteria</taxon>
        <taxon>Pseudomonadati</taxon>
        <taxon>Pseudomonadota</taxon>
        <taxon>Alphaproteobacteria</taxon>
        <taxon>Hyphomicrobiales</taxon>
        <taxon>Methylobacteriaceae</taxon>
        <taxon>Methylobacterium</taxon>
    </lineage>
</organism>
<evidence type="ECO:0000313" key="2">
    <source>
        <dbReference type="Proteomes" id="UP001055057"/>
    </source>
</evidence>
<accession>A0ABQ4U629</accession>
<comment type="caution">
    <text evidence="1">The sequence shown here is derived from an EMBL/GenBank/DDBJ whole genome shotgun (WGS) entry which is preliminary data.</text>
</comment>